<evidence type="ECO:0000256" key="4">
    <source>
        <dbReference type="ARBA" id="ARBA00047199"/>
    </source>
</evidence>
<dbReference type="GO" id="GO:0019346">
    <property type="term" value="P:transsulfuration"/>
    <property type="evidence" value="ECO:0007669"/>
    <property type="project" value="InterPro"/>
</dbReference>
<dbReference type="FunFam" id="3.40.640.10:FF:000046">
    <property type="entry name" value="Cystathionine gamma-lyase"/>
    <property type="match status" value="1"/>
</dbReference>
<gene>
    <name evidence="9" type="ORF">HXA33_02375</name>
</gene>
<sequence>MKQPNIGTQSIWAGENDYLAFGATQVPVVHSVSFGYDDMDDWYDVAVGQKEGHIYGRNTNPTVQAFEEKIKILEGAESATSFSTGMAAISNTLSTFLFPGDRIVSIKDTYGGTNKIFTEFLPKQQVDVMLCETGDHEAAEAELAKGCQVLYLETPTNPTVKITNIKRLAKAGKESGAIVIVDNTFATPVNQHPLALGADLVIHSATKFLGGHADALGGALCGSKELVEKVYHYREINGATLDPMAAYLLLRGMKTLKLRVDKQNENAMAVARYLQTVDMVNEVFYPGLDSHTGHEIAKEQMSGFGGMLSFSVRGGVDTVRHLLPKLKYANRAANLGAVETIVGPARTTSHVECTPEERAAMGIPEGLIRYSAGIEDIEDLIADLQQAFAALPADVVVKAY</sequence>
<dbReference type="AlphaFoldDB" id="A0A9Q4AZ82"/>
<dbReference type="GO" id="GO:0030170">
    <property type="term" value="F:pyridoxal phosphate binding"/>
    <property type="evidence" value="ECO:0007669"/>
    <property type="project" value="InterPro"/>
</dbReference>
<accession>A0A9Q4AZ82</accession>
<dbReference type="GO" id="GO:0005737">
    <property type="term" value="C:cytoplasm"/>
    <property type="evidence" value="ECO:0007669"/>
    <property type="project" value="TreeGrafter"/>
</dbReference>
<dbReference type="InterPro" id="IPR015421">
    <property type="entry name" value="PyrdxlP-dep_Trfase_major"/>
</dbReference>
<dbReference type="Gene3D" id="3.40.640.10">
    <property type="entry name" value="Type I PLP-dependent aspartate aminotransferase-like (Major domain)"/>
    <property type="match status" value="1"/>
</dbReference>
<evidence type="ECO:0000256" key="6">
    <source>
        <dbReference type="ARBA" id="ARBA00052699"/>
    </source>
</evidence>
<dbReference type="CDD" id="cd00614">
    <property type="entry name" value="CGS_like"/>
    <property type="match status" value="1"/>
</dbReference>
<dbReference type="PANTHER" id="PTHR11808:SF80">
    <property type="entry name" value="CYSTATHIONINE GAMMA-LYASE"/>
    <property type="match status" value="1"/>
</dbReference>
<feature type="modified residue" description="N6-(pyridoxal phosphate)lysine" evidence="7">
    <location>
        <position position="207"/>
    </location>
</feature>
<dbReference type="InterPro" id="IPR000277">
    <property type="entry name" value="Cys/Met-Metab_PyrdxlP-dep_enz"/>
</dbReference>
<keyword evidence="2 7" id="KW-0663">Pyridoxal phosphate</keyword>
<evidence type="ECO:0000256" key="1">
    <source>
        <dbReference type="ARBA" id="ARBA00001933"/>
    </source>
</evidence>
<dbReference type="PANTHER" id="PTHR11808">
    <property type="entry name" value="TRANS-SULFURATION ENZYME FAMILY MEMBER"/>
    <property type="match status" value="1"/>
</dbReference>
<keyword evidence="10" id="KW-1185">Reference proteome</keyword>
<dbReference type="Pfam" id="PF01053">
    <property type="entry name" value="Cys_Met_Meta_PP"/>
    <property type="match status" value="1"/>
</dbReference>
<dbReference type="GO" id="GO:0047982">
    <property type="term" value="F:homocysteine desulfhydrase activity"/>
    <property type="evidence" value="ECO:0007669"/>
    <property type="project" value="UniProtKB-EC"/>
</dbReference>
<dbReference type="SUPFAM" id="SSF53383">
    <property type="entry name" value="PLP-dependent transferases"/>
    <property type="match status" value="1"/>
</dbReference>
<comment type="catalytic activity">
    <reaction evidence="5">
        <text>L-homocysteine + H2O = 2-oxobutanoate + hydrogen sulfide + NH4(+) + H(+)</text>
        <dbReference type="Rhea" id="RHEA:14501"/>
        <dbReference type="ChEBI" id="CHEBI:15377"/>
        <dbReference type="ChEBI" id="CHEBI:15378"/>
        <dbReference type="ChEBI" id="CHEBI:16763"/>
        <dbReference type="ChEBI" id="CHEBI:28938"/>
        <dbReference type="ChEBI" id="CHEBI:29919"/>
        <dbReference type="ChEBI" id="CHEBI:58199"/>
        <dbReference type="EC" id="4.4.1.2"/>
    </reaction>
    <physiologicalReaction direction="left-to-right" evidence="5">
        <dbReference type="Rhea" id="RHEA:14502"/>
    </physiologicalReaction>
</comment>
<dbReference type="InterPro" id="IPR015424">
    <property type="entry name" value="PyrdxlP-dep_Trfase"/>
</dbReference>
<evidence type="ECO:0000256" key="8">
    <source>
        <dbReference type="RuleBase" id="RU362118"/>
    </source>
</evidence>
<evidence type="ECO:0000256" key="3">
    <source>
        <dbReference type="ARBA" id="ARBA00047175"/>
    </source>
</evidence>
<comment type="catalytic activity">
    <reaction evidence="6">
        <text>L-methionine + H2O = methanethiol + 2-oxobutanoate + NH4(+)</text>
        <dbReference type="Rhea" id="RHEA:23800"/>
        <dbReference type="ChEBI" id="CHEBI:15377"/>
        <dbReference type="ChEBI" id="CHEBI:16007"/>
        <dbReference type="ChEBI" id="CHEBI:16763"/>
        <dbReference type="ChEBI" id="CHEBI:28938"/>
        <dbReference type="ChEBI" id="CHEBI:57844"/>
        <dbReference type="EC" id="4.4.1.11"/>
    </reaction>
    <physiologicalReaction direction="left-to-right" evidence="6">
        <dbReference type="Rhea" id="RHEA:23801"/>
    </physiologicalReaction>
</comment>
<reference evidence="9" key="1">
    <citation type="submission" date="2020-06" db="EMBL/GenBank/DDBJ databases">
        <title>Insight into the genomes of haloalkaliphilic bacilli from Kenyan soda lakes.</title>
        <authorList>
            <person name="Mwirichia R."/>
            <person name="Villamizar G.C."/>
            <person name="Poehlein A."/>
            <person name="Mugweru J."/>
            <person name="Kipnyargis A."/>
            <person name="Kiplimo D."/>
            <person name="Orwa P."/>
            <person name="Daniel R."/>
        </authorList>
    </citation>
    <scope>NUCLEOTIDE SEQUENCE</scope>
    <source>
        <strain evidence="9">B1096_S55</strain>
    </source>
</reference>
<proteinExistence type="inferred from homology"/>
<name>A0A9Q4AZ82_SALAG</name>
<evidence type="ECO:0000256" key="5">
    <source>
        <dbReference type="ARBA" id="ARBA00048780"/>
    </source>
</evidence>
<comment type="similarity">
    <text evidence="8">Belongs to the trans-sulfuration enzymes family.</text>
</comment>
<dbReference type="RefSeq" id="WP_257820091.1">
    <property type="nucleotide sequence ID" value="NZ_JABXYM010000001.1"/>
</dbReference>
<evidence type="ECO:0000256" key="7">
    <source>
        <dbReference type="PIRSR" id="PIRSR001434-2"/>
    </source>
</evidence>
<comment type="cofactor">
    <cofactor evidence="1 8">
        <name>pyridoxal 5'-phosphate</name>
        <dbReference type="ChEBI" id="CHEBI:597326"/>
    </cofactor>
</comment>
<evidence type="ECO:0000313" key="10">
    <source>
        <dbReference type="Proteomes" id="UP001057753"/>
    </source>
</evidence>
<dbReference type="Proteomes" id="UP001057753">
    <property type="component" value="Unassembled WGS sequence"/>
</dbReference>
<evidence type="ECO:0000256" key="2">
    <source>
        <dbReference type="ARBA" id="ARBA00022898"/>
    </source>
</evidence>
<dbReference type="InterPro" id="IPR015422">
    <property type="entry name" value="PyrdxlP-dep_Trfase_small"/>
</dbReference>
<comment type="caution">
    <text evidence="9">The sequence shown here is derived from an EMBL/GenBank/DDBJ whole genome shotgun (WGS) entry which is preliminary data.</text>
</comment>
<organism evidence="9 10">
    <name type="scientific">Salipaludibacillus agaradhaerens</name>
    <name type="common">Bacillus agaradhaerens</name>
    <dbReference type="NCBI Taxonomy" id="76935"/>
    <lineage>
        <taxon>Bacteria</taxon>
        <taxon>Bacillati</taxon>
        <taxon>Bacillota</taxon>
        <taxon>Bacilli</taxon>
        <taxon>Bacillales</taxon>
        <taxon>Bacillaceae</taxon>
    </lineage>
</organism>
<dbReference type="GO" id="GO:0018826">
    <property type="term" value="F:methionine gamma-lyase activity"/>
    <property type="evidence" value="ECO:0007669"/>
    <property type="project" value="UniProtKB-EC"/>
</dbReference>
<evidence type="ECO:0000313" key="9">
    <source>
        <dbReference type="EMBL" id="MCR6095379.1"/>
    </source>
</evidence>
<dbReference type="EMBL" id="JABXYM010000001">
    <property type="protein sequence ID" value="MCR6095379.1"/>
    <property type="molecule type" value="Genomic_DNA"/>
</dbReference>
<dbReference type="PIRSF" id="PIRSF001434">
    <property type="entry name" value="CGS"/>
    <property type="match status" value="1"/>
</dbReference>
<protein>
    <recommendedName>
        <fullName evidence="3">homocysteine desulfhydrase</fullName>
        <ecNumber evidence="3">4.4.1.2</ecNumber>
    </recommendedName>
    <alternativeName>
        <fullName evidence="4">Homocysteine desulfhydrase</fullName>
    </alternativeName>
</protein>
<dbReference type="Gene3D" id="3.90.1150.10">
    <property type="entry name" value="Aspartate Aminotransferase, domain 1"/>
    <property type="match status" value="1"/>
</dbReference>
<dbReference type="NCBIfam" id="NF006097">
    <property type="entry name" value="PRK08249.1"/>
    <property type="match status" value="1"/>
</dbReference>
<dbReference type="EC" id="4.4.1.2" evidence="3"/>